<dbReference type="STRING" id="419481.SAMN05216233_113121"/>
<evidence type="ECO:0000313" key="3">
    <source>
        <dbReference type="Proteomes" id="UP000198870"/>
    </source>
</evidence>
<dbReference type="SUPFAM" id="SSF52172">
    <property type="entry name" value="CheY-like"/>
    <property type="match status" value="1"/>
</dbReference>
<dbReference type="PANTHER" id="PTHR43384:SF13">
    <property type="entry name" value="SLR0110 PROTEIN"/>
    <property type="match status" value="1"/>
</dbReference>
<dbReference type="GO" id="GO:0005829">
    <property type="term" value="C:cytosol"/>
    <property type="evidence" value="ECO:0007669"/>
    <property type="project" value="TreeGrafter"/>
</dbReference>
<feature type="region of interest" description="Disordered" evidence="1">
    <location>
        <begin position="370"/>
        <end position="402"/>
    </location>
</feature>
<dbReference type="Gene3D" id="3.40.50.300">
    <property type="entry name" value="P-loop containing nucleotide triphosphate hydrolases"/>
    <property type="match status" value="1"/>
</dbReference>
<name>A0A1G5HDL3_9BACT</name>
<dbReference type="InterPro" id="IPR027417">
    <property type="entry name" value="P-loop_NTPase"/>
</dbReference>
<dbReference type="InterPro" id="IPR050625">
    <property type="entry name" value="ParA/MinD_ATPase"/>
</dbReference>
<evidence type="ECO:0000256" key="1">
    <source>
        <dbReference type="SAM" id="MobiDB-lite"/>
    </source>
</evidence>
<keyword evidence="3" id="KW-1185">Reference proteome</keyword>
<organism evidence="2 3">
    <name type="scientific">Desulfoluna spongiiphila</name>
    <dbReference type="NCBI Taxonomy" id="419481"/>
    <lineage>
        <taxon>Bacteria</taxon>
        <taxon>Pseudomonadati</taxon>
        <taxon>Thermodesulfobacteriota</taxon>
        <taxon>Desulfobacteria</taxon>
        <taxon>Desulfobacterales</taxon>
        <taxon>Desulfolunaceae</taxon>
        <taxon>Desulfoluna</taxon>
    </lineage>
</organism>
<protein>
    <submittedName>
        <fullName evidence="2">Pilus assembly protein CpaE</fullName>
    </submittedName>
</protein>
<dbReference type="SUPFAM" id="SSF52540">
    <property type="entry name" value="P-loop containing nucleoside triphosphate hydrolases"/>
    <property type="match status" value="1"/>
</dbReference>
<feature type="compositionally biased region" description="Low complexity" evidence="1">
    <location>
        <begin position="380"/>
        <end position="389"/>
    </location>
</feature>
<dbReference type="GO" id="GO:0005524">
    <property type="term" value="F:ATP binding"/>
    <property type="evidence" value="ECO:0007669"/>
    <property type="project" value="TreeGrafter"/>
</dbReference>
<dbReference type="Proteomes" id="UP000198870">
    <property type="component" value="Unassembled WGS sequence"/>
</dbReference>
<dbReference type="GO" id="GO:0016887">
    <property type="term" value="F:ATP hydrolysis activity"/>
    <property type="evidence" value="ECO:0007669"/>
    <property type="project" value="TreeGrafter"/>
</dbReference>
<dbReference type="PANTHER" id="PTHR43384">
    <property type="entry name" value="SEPTUM SITE-DETERMINING PROTEIN MIND HOMOLOG, CHLOROPLASTIC-RELATED"/>
    <property type="match status" value="1"/>
</dbReference>
<sequence>MANKLKGLIIGNGNGAEIEDAFAAELNPLIQVEVARGDSALASLIHTVTPDVLFFFVGGTQDMEQRKLAEVIREFPGLVTFLIAGTKDPDLIREGLRIGVTDFLVYPDEREALLPAILSALTPTGKESRAGSVLSFFSARGGQGTSTLALTAADLLARDTDAGVLLLDLDLYCGNTSGFMELKSHFSPFDLLDNIERMDANLLFSSVPRHENGFYVLSTSKEIGDAESLSASDIDSMLNLLTHYFDHVVVDLPHDFSEKTVCALKQTDHLMLVTTQDIPAIKGTGKTLRLLRDLFFGEENLHVMINSHSPRHDISVAHMEEIFDFPIRGTIAQDKKLCHDALVAGKTLHAMQPKAKICRDAEALVHQVLQGEPPSRRPSKSPWSFRFRPTAPLRPARSGAAS</sequence>
<dbReference type="EMBL" id="FMUX01000013">
    <property type="protein sequence ID" value="SCY61856.1"/>
    <property type="molecule type" value="Genomic_DNA"/>
</dbReference>
<dbReference type="InterPro" id="IPR011006">
    <property type="entry name" value="CheY-like_superfamily"/>
</dbReference>
<gene>
    <name evidence="2" type="ORF">SAMN05216233_113121</name>
</gene>
<dbReference type="Gene3D" id="3.40.50.2300">
    <property type="match status" value="1"/>
</dbReference>
<proteinExistence type="predicted"/>
<evidence type="ECO:0000313" key="2">
    <source>
        <dbReference type="EMBL" id="SCY61856.1"/>
    </source>
</evidence>
<reference evidence="2 3" key="1">
    <citation type="submission" date="2016-10" db="EMBL/GenBank/DDBJ databases">
        <authorList>
            <person name="de Groot N.N."/>
        </authorList>
    </citation>
    <scope>NUCLEOTIDE SEQUENCE [LARGE SCALE GENOMIC DNA]</scope>
    <source>
        <strain evidence="2 3">AA1</strain>
    </source>
</reference>
<dbReference type="GO" id="GO:0009898">
    <property type="term" value="C:cytoplasmic side of plasma membrane"/>
    <property type="evidence" value="ECO:0007669"/>
    <property type="project" value="TreeGrafter"/>
</dbReference>
<accession>A0A1G5HDL3</accession>
<dbReference type="GO" id="GO:0051782">
    <property type="term" value="P:negative regulation of cell division"/>
    <property type="evidence" value="ECO:0007669"/>
    <property type="project" value="TreeGrafter"/>
</dbReference>
<dbReference type="RefSeq" id="WP_092212338.1">
    <property type="nucleotide sequence ID" value="NZ_FMUX01000013.1"/>
</dbReference>
<dbReference type="AlphaFoldDB" id="A0A1G5HDL3"/>
<dbReference type="OrthoDB" id="9768734at2"/>